<feature type="compositionally biased region" description="Basic and acidic residues" evidence="1">
    <location>
        <begin position="223"/>
        <end position="240"/>
    </location>
</feature>
<organism evidence="2 3">
    <name type="scientific">Egibacter rhizosphaerae</name>
    <dbReference type="NCBI Taxonomy" id="1670831"/>
    <lineage>
        <taxon>Bacteria</taxon>
        <taxon>Bacillati</taxon>
        <taxon>Actinomycetota</taxon>
        <taxon>Nitriliruptoria</taxon>
        <taxon>Egibacterales</taxon>
        <taxon>Egibacteraceae</taxon>
        <taxon>Egibacter</taxon>
    </lineage>
</organism>
<dbReference type="AlphaFoldDB" id="A0A411YCD0"/>
<proteinExistence type="predicted"/>
<feature type="region of interest" description="Disordered" evidence="1">
    <location>
        <begin position="218"/>
        <end position="240"/>
    </location>
</feature>
<dbReference type="EMBL" id="CP036402">
    <property type="protein sequence ID" value="QBI18874.1"/>
    <property type="molecule type" value="Genomic_DNA"/>
</dbReference>
<dbReference type="KEGG" id="erz:ER308_04485"/>
<reference evidence="2 3" key="1">
    <citation type="submission" date="2019-01" db="EMBL/GenBank/DDBJ databases">
        <title>Egibacter rhizosphaerae EGI 80759T.</title>
        <authorList>
            <person name="Chen D.-D."/>
            <person name="Tian Y."/>
            <person name="Jiao J.-Y."/>
            <person name="Zhang X.-T."/>
            <person name="Zhang Y.-G."/>
            <person name="Zhang Y."/>
            <person name="Xiao M."/>
            <person name="Shu W.-S."/>
            <person name="Li W.-J."/>
        </authorList>
    </citation>
    <scope>NUCLEOTIDE SEQUENCE [LARGE SCALE GENOMIC DNA]</scope>
    <source>
        <strain evidence="2 3">EGI 80759</strain>
    </source>
</reference>
<evidence type="ECO:0000313" key="2">
    <source>
        <dbReference type="EMBL" id="QBI18874.1"/>
    </source>
</evidence>
<name>A0A411YCD0_9ACTN</name>
<accession>A0A411YCD0</accession>
<keyword evidence="3" id="KW-1185">Reference proteome</keyword>
<protein>
    <submittedName>
        <fullName evidence="2">Uncharacterized protein</fullName>
    </submittedName>
</protein>
<evidence type="ECO:0000313" key="3">
    <source>
        <dbReference type="Proteomes" id="UP000291469"/>
    </source>
</evidence>
<gene>
    <name evidence="2" type="ORF">ER308_04485</name>
</gene>
<sequence length="240" mass="24906">MRAVPCGAAGTTRVLAQAGLGTAGLQFVGDGRGAADPSTLTVWACSNVDASVGVCAAERGRHGTSMHPNDAPTNPVRDADIEAFAAAFTDGLDGLHGDEPAPLVIAADRSDDFLDVALLDPDRTEVVAAIDQVTSGARRILGTASRVAWSPTPDGASSPAWLVVVVGVARPVFAAVRCDQDTRWQLLTPDQLPWFALSTAAGLRGAVERGEPLRLKVGSDPGLFRRPDEGEPPVDEHGSL</sequence>
<evidence type="ECO:0000256" key="1">
    <source>
        <dbReference type="SAM" id="MobiDB-lite"/>
    </source>
</evidence>
<dbReference type="Proteomes" id="UP000291469">
    <property type="component" value="Chromosome"/>
</dbReference>